<keyword evidence="1" id="KW-0732">Signal</keyword>
<evidence type="ECO:0000256" key="1">
    <source>
        <dbReference type="SAM" id="SignalP"/>
    </source>
</evidence>
<reference evidence="2 3" key="1">
    <citation type="submission" date="2022-04" db="EMBL/GenBank/DDBJ databases">
        <title>Rhizobium coralii sp. nov., isolated from coral Turbinaria peltata.</title>
        <authorList>
            <person name="Sun H."/>
        </authorList>
    </citation>
    <scope>NUCLEOTIDE SEQUENCE [LARGE SCALE GENOMIC DNA]</scope>
    <source>
        <strain evidence="2 3">NTR19</strain>
    </source>
</reference>
<keyword evidence="3" id="KW-1185">Reference proteome</keyword>
<feature type="chain" id="PRO_5046860401" evidence="1">
    <location>
        <begin position="23"/>
        <end position="132"/>
    </location>
</feature>
<dbReference type="RefSeq" id="WP_248682869.1">
    <property type="nucleotide sequence ID" value="NZ_JALPRY010000010.1"/>
</dbReference>
<proteinExistence type="predicted"/>
<evidence type="ECO:0000313" key="3">
    <source>
        <dbReference type="Proteomes" id="UP001202827"/>
    </source>
</evidence>
<dbReference type="EMBL" id="JALPRY010000010">
    <property type="protein sequence ID" value="MCK8780210.1"/>
    <property type="molecule type" value="Genomic_DNA"/>
</dbReference>
<dbReference type="Pfam" id="PF06823">
    <property type="entry name" value="DUF1236"/>
    <property type="match status" value="1"/>
</dbReference>
<gene>
    <name evidence="2" type="ORF">M0654_09470</name>
</gene>
<accession>A0ABT0IQQ3</accession>
<sequence length="132" mass="13009">MKTKIIILSAAVLGVLAPAASAQQSTVNGAAGGAVTGAIVGGPVGAAVGGIVGAAAGTAIDPPPERVVSYVETAPAPSSEVVVKEEIVVGKPLPEAVVVTPVPDSPKYAYAVVGEQRVIVDPQTRTVVKVIH</sequence>
<name>A0ABT0IQQ3_9HYPH</name>
<comment type="caution">
    <text evidence="2">The sequence shown here is derived from an EMBL/GenBank/DDBJ whole genome shotgun (WGS) entry which is preliminary data.</text>
</comment>
<dbReference type="InterPro" id="IPR009642">
    <property type="entry name" value="DUF1236"/>
</dbReference>
<protein>
    <submittedName>
        <fullName evidence="2">DUF1236 domain-containing protein</fullName>
    </submittedName>
</protein>
<evidence type="ECO:0000313" key="2">
    <source>
        <dbReference type="EMBL" id="MCK8780210.1"/>
    </source>
</evidence>
<organism evidence="2 3">
    <name type="scientific">Neorhizobium turbinariae</name>
    <dbReference type="NCBI Taxonomy" id="2937795"/>
    <lineage>
        <taxon>Bacteria</taxon>
        <taxon>Pseudomonadati</taxon>
        <taxon>Pseudomonadota</taxon>
        <taxon>Alphaproteobacteria</taxon>
        <taxon>Hyphomicrobiales</taxon>
        <taxon>Rhizobiaceae</taxon>
        <taxon>Rhizobium/Agrobacterium group</taxon>
        <taxon>Neorhizobium</taxon>
    </lineage>
</organism>
<feature type="signal peptide" evidence="1">
    <location>
        <begin position="1"/>
        <end position="22"/>
    </location>
</feature>
<dbReference type="Proteomes" id="UP001202827">
    <property type="component" value="Unassembled WGS sequence"/>
</dbReference>